<protein>
    <recommendedName>
        <fullName evidence="3">adenylate kinase</fullName>
        <ecNumber evidence="3">2.7.4.3</ecNumber>
    </recommendedName>
</protein>
<dbReference type="PANTHER" id="PTHR23359">
    <property type="entry name" value="NUCLEOTIDE KINASE"/>
    <property type="match status" value="1"/>
</dbReference>
<dbReference type="PROSITE" id="PS00113">
    <property type="entry name" value="ADENYLATE_KINASE"/>
    <property type="match status" value="1"/>
</dbReference>
<name>A0A5B8MZW8_9CHLO</name>
<dbReference type="GO" id="GO:0004017">
    <property type="term" value="F:AMP kinase activity"/>
    <property type="evidence" value="ECO:0007669"/>
    <property type="project" value="UniProtKB-EC"/>
</dbReference>
<dbReference type="Pfam" id="PF00406">
    <property type="entry name" value="ADK"/>
    <property type="match status" value="2"/>
</dbReference>
<keyword evidence="4 7" id="KW-0808">Transferase</keyword>
<evidence type="ECO:0000256" key="7">
    <source>
        <dbReference type="RuleBase" id="RU003330"/>
    </source>
</evidence>
<dbReference type="NCBIfam" id="TIGR01351">
    <property type="entry name" value="adk"/>
    <property type="match status" value="1"/>
</dbReference>
<dbReference type="GO" id="GO:0005524">
    <property type="term" value="F:ATP binding"/>
    <property type="evidence" value="ECO:0007669"/>
    <property type="project" value="InterPro"/>
</dbReference>
<dbReference type="InterPro" id="IPR006259">
    <property type="entry name" value="Adenyl_kin_sub"/>
</dbReference>
<evidence type="ECO:0000256" key="1">
    <source>
        <dbReference type="ARBA" id="ARBA00000582"/>
    </source>
</evidence>
<gene>
    <name evidence="8" type="ORF">A3770_20p85910</name>
</gene>
<proteinExistence type="inferred from homology"/>
<keyword evidence="5" id="KW-0547">Nucleotide-binding</keyword>
<dbReference type="InterPro" id="IPR000850">
    <property type="entry name" value="Adenylat/UMP-CMP_kin"/>
</dbReference>
<dbReference type="HAMAP" id="MF_00235">
    <property type="entry name" value="Adenylate_kinase_Adk"/>
    <property type="match status" value="1"/>
</dbReference>
<dbReference type="OrthoDB" id="439792at2759"/>
<keyword evidence="6 7" id="KW-0418">Kinase</keyword>
<dbReference type="InterPro" id="IPR027417">
    <property type="entry name" value="P-loop_NTPase"/>
</dbReference>
<evidence type="ECO:0000313" key="9">
    <source>
        <dbReference type="Proteomes" id="UP000316726"/>
    </source>
</evidence>
<evidence type="ECO:0000256" key="3">
    <source>
        <dbReference type="ARBA" id="ARBA00012955"/>
    </source>
</evidence>
<evidence type="ECO:0000256" key="2">
    <source>
        <dbReference type="ARBA" id="ARBA00007220"/>
    </source>
</evidence>
<dbReference type="InterPro" id="IPR033690">
    <property type="entry name" value="Adenylat_kinase_CS"/>
</dbReference>
<comment type="similarity">
    <text evidence="2 7">Belongs to the adenylate kinase family.</text>
</comment>
<dbReference type="EC" id="2.7.4.3" evidence="3"/>
<dbReference type="AlphaFoldDB" id="A0A5B8MZW8"/>
<evidence type="ECO:0000256" key="4">
    <source>
        <dbReference type="ARBA" id="ARBA00022679"/>
    </source>
</evidence>
<evidence type="ECO:0000256" key="5">
    <source>
        <dbReference type="ARBA" id="ARBA00022741"/>
    </source>
</evidence>
<sequence>MAAIRYAARNSNVPRCIDLVQSISWASRSSTSFTRSIFSSEVQEMQTRLVQHQGEAKYQGVGGHRGRWSASGRREYTTSSAVVPKIVFLGPPGVGKGTYAKRIAKLLGVPHIAVGDLLRNEVKEGTELGKEVEAIVSQGALVPDETVLSLLKNFLQSGSADDTTTGGGEKRETQVLYDRTVKSKGGYVLDGFPRTVNQAKLLSEFEQVNLVLNLYLREDVLIEKCLGRRICTKCNGNYNVADIYRPADEVTGMPEIIMPPLSVPEGCEEHIVTRKDDTEEVILKRLQIYKEESDPLENFYRESGLLLDYEITGGIDHTLPTLSPAVLHNLK</sequence>
<dbReference type="Proteomes" id="UP000316726">
    <property type="component" value="Chromosome 20"/>
</dbReference>
<dbReference type="Gene3D" id="3.40.50.300">
    <property type="entry name" value="P-loop containing nucleotide triphosphate hydrolases"/>
    <property type="match status" value="1"/>
</dbReference>
<dbReference type="PRINTS" id="PR00094">
    <property type="entry name" value="ADENYLTKNASE"/>
</dbReference>
<comment type="catalytic activity">
    <reaction evidence="1">
        <text>AMP + ATP = 2 ADP</text>
        <dbReference type="Rhea" id="RHEA:12973"/>
        <dbReference type="ChEBI" id="CHEBI:30616"/>
        <dbReference type="ChEBI" id="CHEBI:456215"/>
        <dbReference type="ChEBI" id="CHEBI:456216"/>
        <dbReference type="EC" id="2.7.4.3"/>
    </reaction>
</comment>
<accession>A0A5B8MZW8</accession>
<dbReference type="EMBL" id="CP031053">
    <property type="protein sequence ID" value="QDZ26073.1"/>
    <property type="molecule type" value="Genomic_DNA"/>
</dbReference>
<dbReference type="STRING" id="1764295.A0A5B8MZW8"/>
<dbReference type="SUPFAM" id="SSF52540">
    <property type="entry name" value="P-loop containing nucleoside triphosphate hydrolases"/>
    <property type="match status" value="1"/>
</dbReference>
<keyword evidence="9" id="KW-1185">Reference proteome</keyword>
<reference evidence="8 9" key="1">
    <citation type="submission" date="2018-07" db="EMBL/GenBank/DDBJ databases">
        <title>The complete nuclear genome of the prasinophyte Chloropicon primus (CCMP1205).</title>
        <authorList>
            <person name="Pombert J.-F."/>
            <person name="Otis C."/>
            <person name="Turmel M."/>
            <person name="Lemieux C."/>
        </authorList>
    </citation>
    <scope>NUCLEOTIDE SEQUENCE [LARGE SCALE GENOMIC DNA]</scope>
    <source>
        <strain evidence="8 9">CCMP1205</strain>
    </source>
</reference>
<evidence type="ECO:0000313" key="8">
    <source>
        <dbReference type="EMBL" id="QDZ26073.1"/>
    </source>
</evidence>
<organism evidence="8 9">
    <name type="scientific">Chloropicon primus</name>
    <dbReference type="NCBI Taxonomy" id="1764295"/>
    <lineage>
        <taxon>Eukaryota</taxon>
        <taxon>Viridiplantae</taxon>
        <taxon>Chlorophyta</taxon>
        <taxon>Chloropicophyceae</taxon>
        <taxon>Chloropicales</taxon>
        <taxon>Chloropicaceae</taxon>
        <taxon>Chloropicon</taxon>
    </lineage>
</organism>
<evidence type="ECO:0000256" key="6">
    <source>
        <dbReference type="ARBA" id="ARBA00022777"/>
    </source>
</evidence>
<dbReference type="CDD" id="cd01428">
    <property type="entry name" value="ADK"/>
    <property type="match status" value="1"/>
</dbReference>